<sequence>MKGGTLDVTAFAMAIKEQKTHGANIGVEVSEVKTVTDMQYRGSVLIKPPVAAGQAKGATGAMLCKVHECLSPHVVADLERLRKRSRGRLMVGTNRYFFYVPHLAAMLQERTLFRVTLEMAGASVYPRRFMQDLTSADHAYCFAMRSRTQLPASVVRPFWWGKEAFQVLKQMDQEPSVRAMVGTYIKDMSAVLQPADTGDRYDQYKKKMKDQPRIIVFFVTDNAASHKAFDLVANWMQSTISSRDHWHIVTSVRNAHNEEAAKDLLDSFYDETLGGLNTTRTVLVRGEQKLHEVMSDYALKVKARLLVFGSSSLSAGSNMRRLGSVTLTALKALSLPILVVKDDTKRTDLKKYFASERNKFRACVHVTPTAGRLVEYVGSLLDYKHRKDIMILARPDSLDDQKGDQKTSSKFVLDHFNNVVREMNLHPVTKALLGHPHEALPVAAEGVEAHILAVQAPNNRTLPEWIAKTLHSTKCAILVYKDNHIQLGGV</sequence>
<evidence type="ECO:0000313" key="1">
    <source>
        <dbReference type="EMBL" id="CAD9216212.1"/>
    </source>
</evidence>
<proteinExistence type="predicted"/>
<protein>
    <submittedName>
        <fullName evidence="1">Uncharacterized protein</fullName>
    </submittedName>
</protein>
<gene>
    <name evidence="1" type="ORF">TCHU04912_LOCUS18452</name>
</gene>
<dbReference type="AlphaFoldDB" id="A0A7S1T297"/>
<dbReference type="EMBL" id="HBGG01035219">
    <property type="protein sequence ID" value="CAD9216212.1"/>
    <property type="molecule type" value="Transcribed_RNA"/>
</dbReference>
<reference evidence="1" key="1">
    <citation type="submission" date="2021-01" db="EMBL/GenBank/DDBJ databases">
        <authorList>
            <person name="Corre E."/>
            <person name="Pelletier E."/>
            <person name="Niang G."/>
            <person name="Scheremetjew M."/>
            <person name="Finn R."/>
            <person name="Kale V."/>
            <person name="Holt S."/>
            <person name="Cochrane G."/>
            <person name="Meng A."/>
            <person name="Brown T."/>
            <person name="Cohen L."/>
        </authorList>
    </citation>
    <scope>NUCLEOTIDE SEQUENCE</scope>
    <source>
        <strain evidence="1">PLY429</strain>
    </source>
</reference>
<accession>A0A7S1T297</accession>
<dbReference type="SUPFAM" id="SSF52402">
    <property type="entry name" value="Adenine nucleotide alpha hydrolases-like"/>
    <property type="match status" value="1"/>
</dbReference>
<name>A0A7S1T297_9CHLO</name>
<organism evidence="1">
    <name type="scientific">Tetraselmis chuii</name>
    <dbReference type="NCBI Taxonomy" id="63592"/>
    <lineage>
        <taxon>Eukaryota</taxon>
        <taxon>Viridiplantae</taxon>
        <taxon>Chlorophyta</taxon>
        <taxon>core chlorophytes</taxon>
        <taxon>Chlorodendrophyceae</taxon>
        <taxon>Chlorodendrales</taxon>
        <taxon>Chlorodendraceae</taxon>
        <taxon>Tetraselmis</taxon>
    </lineage>
</organism>
<dbReference type="Gene3D" id="3.40.50.12370">
    <property type="match status" value="1"/>
</dbReference>